<feature type="region of interest" description="Disordered" evidence="1">
    <location>
        <begin position="44"/>
        <end position="88"/>
    </location>
</feature>
<accession>A0A4E0R0C4</accession>
<dbReference type="Gene3D" id="3.10.20.90">
    <property type="entry name" value="Phosphatidylinositol 3-kinase Catalytic Subunit, Chain A, domain 1"/>
    <property type="match status" value="1"/>
</dbReference>
<comment type="caution">
    <text evidence="3">The sequence shown here is derived from an EMBL/GenBank/DDBJ whole genome shotgun (WGS) entry which is preliminary data.</text>
</comment>
<feature type="compositionally biased region" description="Low complexity" evidence="1">
    <location>
        <begin position="52"/>
        <end position="68"/>
    </location>
</feature>
<evidence type="ECO:0000256" key="1">
    <source>
        <dbReference type="SAM" id="MobiDB-lite"/>
    </source>
</evidence>
<feature type="non-terminal residue" evidence="3">
    <location>
        <position position="1"/>
    </location>
</feature>
<dbReference type="SUPFAM" id="SSF54236">
    <property type="entry name" value="Ubiquitin-like"/>
    <property type="match status" value="1"/>
</dbReference>
<sequence length="219" mass="24505">VTLLRSPYPVFHLNHLSKVDTFKEKPLDQPEKFQTTLVEQPVLQSAASTDVPSTPSSQMSTCSSISSPNVVMRSKNSRRRQKNMQQPEQIGFVRRSTRQRVHPNDLVVLGSSDQPLQHLKVQLMQLIGVTPSDQHLMFKGVELVDHTKTLQDLGLHADSLLHLWTDSPPLNTTRVQADGNFLSRRGVTTKGSISPKIPLYKTPTVPLELGFKGTRLLDN</sequence>
<dbReference type="AlphaFoldDB" id="A0A4E0R0C4"/>
<reference evidence="3" key="1">
    <citation type="submission" date="2019-03" db="EMBL/GenBank/DDBJ databases">
        <title>Improved annotation for the trematode Fasciola hepatica.</title>
        <authorList>
            <person name="Choi Y.-J."/>
            <person name="Martin J."/>
            <person name="Mitreva M."/>
        </authorList>
    </citation>
    <scope>NUCLEOTIDE SEQUENCE [LARGE SCALE GENOMIC DNA]</scope>
</reference>
<evidence type="ECO:0000313" key="3">
    <source>
        <dbReference type="EMBL" id="THD19071.1"/>
    </source>
</evidence>
<name>A0A4E0R0C4_FASHE</name>
<protein>
    <submittedName>
        <fullName evidence="3">Ubiquitin carboxyl-terminal hydrolase 48</fullName>
    </submittedName>
</protein>
<dbReference type="EMBL" id="JXXN02007486">
    <property type="protein sequence ID" value="THD19071.1"/>
    <property type="molecule type" value="Genomic_DNA"/>
</dbReference>
<dbReference type="Proteomes" id="UP000230066">
    <property type="component" value="Unassembled WGS sequence"/>
</dbReference>
<dbReference type="InterPro" id="IPR000626">
    <property type="entry name" value="Ubiquitin-like_dom"/>
</dbReference>
<keyword evidence="4" id="KW-1185">Reference proteome</keyword>
<keyword evidence="3" id="KW-0378">Hydrolase</keyword>
<gene>
    <name evidence="3" type="ORF">D915_010305</name>
</gene>
<evidence type="ECO:0000313" key="4">
    <source>
        <dbReference type="Proteomes" id="UP000230066"/>
    </source>
</evidence>
<dbReference type="InterPro" id="IPR029071">
    <property type="entry name" value="Ubiquitin-like_domsf"/>
</dbReference>
<organism evidence="3 4">
    <name type="scientific">Fasciola hepatica</name>
    <name type="common">Liver fluke</name>
    <dbReference type="NCBI Taxonomy" id="6192"/>
    <lineage>
        <taxon>Eukaryota</taxon>
        <taxon>Metazoa</taxon>
        <taxon>Spiralia</taxon>
        <taxon>Lophotrochozoa</taxon>
        <taxon>Platyhelminthes</taxon>
        <taxon>Trematoda</taxon>
        <taxon>Digenea</taxon>
        <taxon>Plagiorchiida</taxon>
        <taxon>Echinostomata</taxon>
        <taxon>Echinostomatoidea</taxon>
        <taxon>Fasciolidae</taxon>
        <taxon>Fasciola</taxon>
    </lineage>
</organism>
<dbReference type="GO" id="GO:0016787">
    <property type="term" value="F:hydrolase activity"/>
    <property type="evidence" value="ECO:0007669"/>
    <property type="project" value="UniProtKB-KW"/>
</dbReference>
<dbReference type="Pfam" id="PF00240">
    <property type="entry name" value="ubiquitin"/>
    <property type="match status" value="1"/>
</dbReference>
<feature type="domain" description="Ubiquitin-like" evidence="2">
    <location>
        <begin position="90"/>
        <end position="163"/>
    </location>
</feature>
<proteinExistence type="predicted"/>
<evidence type="ECO:0000259" key="2">
    <source>
        <dbReference type="PROSITE" id="PS50053"/>
    </source>
</evidence>
<dbReference type="PROSITE" id="PS50053">
    <property type="entry name" value="UBIQUITIN_2"/>
    <property type="match status" value="1"/>
</dbReference>